<accession>A0A8B6BV50</accession>
<dbReference type="PROSITE" id="PS50068">
    <property type="entry name" value="LDLRA_2"/>
    <property type="match status" value="2"/>
</dbReference>
<feature type="signal peptide" evidence="6">
    <location>
        <begin position="1"/>
        <end position="24"/>
    </location>
</feature>
<dbReference type="GO" id="GO:0006898">
    <property type="term" value="P:receptor-mediated endocytosis"/>
    <property type="evidence" value="ECO:0007669"/>
    <property type="project" value="TreeGrafter"/>
</dbReference>
<dbReference type="InterPro" id="IPR051221">
    <property type="entry name" value="LDLR-related"/>
</dbReference>
<gene>
    <name evidence="7" type="ORF">MGAL_10B086171</name>
</gene>
<proteinExistence type="predicted"/>
<dbReference type="FunFam" id="4.10.400.10:FF:000034">
    <property type="entry name" value="Low-density lipoprotein receptor-related protein 2"/>
    <property type="match status" value="1"/>
</dbReference>
<evidence type="ECO:0000256" key="4">
    <source>
        <dbReference type="ARBA" id="ARBA00023180"/>
    </source>
</evidence>
<dbReference type="PRINTS" id="PR00261">
    <property type="entry name" value="LDLRECEPTOR"/>
</dbReference>
<dbReference type="InterPro" id="IPR002172">
    <property type="entry name" value="LDrepeatLR_classA_rpt"/>
</dbReference>
<dbReference type="Pfam" id="PF00057">
    <property type="entry name" value="Ldl_recept_a"/>
    <property type="match status" value="2"/>
</dbReference>
<feature type="disulfide bond" evidence="5">
    <location>
        <begin position="39"/>
        <end position="57"/>
    </location>
</feature>
<dbReference type="GO" id="GO:0042562">
    <property type="term" value="F:hormone binding"/>
    <property type="evidence" value="ECO:0007669"/>
    <property type="project" value="TreeGrafter"/>
</dbReference>
<dbReference type="EMBL" id="UYJE01000658">
    <property type="protein sequence ID" value="VDH95007.1"/>
    <property type="molecule type" value="Genomic_DNA"/>
</dbReference>
<keyword evidence="2" id="KW-0677">Repeat</keyword>
<keyword evidence="1 6" id="KW-0732">Signal</keyword>
<evidence type="ECO:0000313" key="7">
    <source>
        <dbReference type="EMBL" id="VDH95007.1"/>
    </source>
</evidence>
<dbReference type="Proteomes" id="UP000596742">
    <property type="component" value="Unassembled WGS sequence"/>
</dbReference>
<dbReference type="GO" id="GO:0043235">
    <property type="term" value="C:receptor complex"/>
    <property type="evidence" value="ECO:0007669"/>
    <property type="project" value="TreeGrafter"/>
</dbReference>
<dbReference type="SMART" id="SM00192">
    <property type="entry name" value="LDLa"/>
    <property type="match status" value="2"/>
</dbReference>
<sequence length="121" mass="13738">MTRVVVGICLFLVIILTLSGLVTGKSINGVSCGSDEFRCKNGKCIASDWKCDGMVDCGGNDESDEKNCKRDDKCDQYPWFYFRCTITHRCIPKSWMCNGVPDCLYNDRSDEKHCPRIKHKN</sequence>
<feature type="chain" id="PRO_5032525045" evidence="6">
    <location>
        <begin position="25"/>
        <end position="121"/>
    </location>
</feature>
<dbReference type="SUPFAM" id="SSF57424">
    <property type="entry name" value="LDL receptor-like module"/>
    <property type="match status" value="2"/>
</dbReference>
<dbReference type="AlphaFoldDB" id="A0A8B6BV50"/>
<dbReference type="Gene3D" id="4.10.400.10">
    <property type="entry name" value="Low-density Lipoprotein Receptor"/>
    <property type="match status" value="2"/>
</dbReference>
<evidence type="ECO:0000256" key="3">
    <source>
        <dbReference type="ARBA" id="ARBA00023157"/>
    </source>
</evidence>
<dbReference type="GO" id="GO:0016324">
    <property type="term" value="C:apical plasma membrane"/>
    <property type="evidence" value="ECO:0007669"/>
    <property type="project" value="TreeGrafter"/>
</dbReference>
<dbReference type="InterPro" id="IPR036055">
    <property type="entry name" value="LDL_receptor-like_sf"/>
</dbReference>
<evidence type="ECO:0000256" key="6">
    <source>
        <dbReference type="SAM" id="SignalP"/>
    </source>
</evidence>
<dbReference type="OrthoDB" id="6142318at2759"/>
<evidence type="ECO:0000256" key="1">
    <source>
        <dbReference type="ARBA" id="ARBA00022729"/>
    </source>
</evidence>
<comment type="caution">
    <text evidence="5">Lacks conserved residue(s) required for the propagation of feature annotation.</text>
</comment>
<name>A0A8B6BV50_MYTGA</name>
<feature type="disulfide bond" evidence="5">
    <location>
        <begin position="32"/>
        <end position="44"/>
    </location>
</feature>
<keyword evidence="3 5" id="KW-1015">Disulfide bond</keyword>
<dbReference type="PANTHER" id="PTHR22722:SF14">
    <property type="entry name" value="MEGALIN, ISOFORM A"/>
    <property type="match status" value="1"/>
</dbReference>
<protein>
    <submittedName>
        <fullName evidence="7">Uncharacterized protein</fullName>
    </submittedName>
</protein>
<dbReference type="PANTHER" id="PTHR22722">
    <property type="entry name" value="LOW-DENSITY LIPOPROTEIN RECEPTOR-RELATED PROTEIN 2-RELATED"/>
    <property type="match status" value="1"/>
</dbReference>
<keyword evidence="8" id="KW-1185">Reference proteome</keyword>
<organism evidence="7 8">
    <name type="scientific">Mytilus galloprovincialis</name>
    <name type="common">Mediterranean mussel</name>
    <dbReference type="NCBI Taxonomy" id="29158"/>
    <lineage>
        <taxon>Eukaryota</taxon>
        <taxon>Metazoa</taxon>
        <taxon>Spiralia</taxon>
        <taxon>Lophotrochozoa</taxon>
        <taxon>Mollusca</taxon>
        <taxon>Bivalvia</taxon>
        <taxon>Autobranchia</taxon>
        <taxon>Pteriomorphia</taxon>
        <taxon>Mytilida</taxon>
        <taxon>Mytiloidea</taxon>
        <taxon>Mytilidae</taxon>
        <taxon>Mytilinae</taxon>
        <taxon>Mytilus</taxon>
    </lineage>
</organism>
<keyword evidence="4" id="KW-0325">Glycoprotein</keyword>
<evidence type="ECO:0000256" key="5">
    <source>
        <dbReference type="PROSITE-ProRule" id="PRU00124"/>
    </source>
</evidence>
<reference evidence="7" key="1">
    <citation type="submission" date="2018-11" db="EMBL/GenBank/DDBJ databases">
        <authorList>
            <person name="Alioto T."/>
            <person name="Alioto T."/>
        </authorList>
    </citation>
    <scope>NUCLEOTIDE SEQUENCE</scope>
</reference>
<evidence type="ECO:0000256" key="2">
    <source>
        <dbReference type="ARBA" id="ARBA00022737"/>
    </source>
</evidence>
<comment type="caution">
    <text evidence="7">The sequence shown here is derived from an EMBL/GenBank/DDBJ whole genome shotgun (WGS) entry which is preliminary data.</text>
</comment>
<dbReference type="CDD" id="cd00112">
    <property type="entry name" value="LDLa"/>
    <property type="match status" value="2"/>
</dbReference>
<evidence type="ECO:0000313" key="8">
    <source>
        <dbReference type="Proteomes" id="UP000596742"/>
    </source>
</evidence>